<reference evidence="5 6" key="1">
    <citation type="submission" date="2019-03" db="EMBL/GenBank/DDBJ databases">
        <title>Complete genome sequence of Spiroplasma gladiatoris TG-1 (DSM 22552).</title>
        <authorList>
            <person name="Lin Y.-C."/>
            <person name="Chou L."/>
            <person name="Kuo C.-H."/>
        </authorList>
    </citation>
    <scope>NUCLEOTIDE SEQUENCE [LARGE SCALE GENOMIC DNA]</scope>
    <source>
        <strain evidence="5 6">TG-1</strain>
    </source>
</reference>
<dbReference type="InterPro" id="IPR027461">
    <property type="entry name" value="Carboxypeptidase_A_C_sf"/>
</dbReference>
<keyword evidence="2" id="KW-0378">Hydrolase</keyword>
<evidence type="ECO:0000256" key="1">
    <source>
        <dbReference type="ARBA" id="ARBA00010233"/>
    </source>
</evidence>
<dbReference type="Pfam" id="PF17676">
    <property type="entry name" value="Peptidase_S66C"/>
    <property type="match status" value="1"/>
</dbReference>
<keyword evidence="5" id="KW-0645">Protease</keyword>
<dbReference type="Gene3D" id="3.40.50.10740">
    <property type="entry name" value="Class I glutamine amidotransferase-like"/>
    <property type="match status" value="1"/>
</dbReference>
<organism evidence="5 6">
    <name type="scientific">Spiroplasma gladiatoris</name>
    <dbReference type="NCBI Taxonomy" id="2143"/>
    <lineage>
        <taxon>Bacteria</taxon>
        <taxon>Bacillati</taxon>
        <taxon>Mycoplasmatota</taxon>
        <taxon>Mollicutes</taxon>
        <taxon>Entomoplasmatales</taxon>
        <taxon>Spiroplasmataceae</taxon>
        <taxon>Spiroplasma</taxon>
    </lineage>
</organism>
<keyword evidence="6" id="KW-1185">Reference proteome</keyword>
<dbReference type="InterPro" id="IPR029062">
    <property type="entry name" value="Class_I_gatase-like"/>
</dbReference>
<dbReference type="CDD" id="cd07062">
    <property type="entry name" value="Peptidase_S66_mccF_like"/>
    <property type="match status" value="1"/>
</dbReference>
<dbReference type="Proteomes" id="UP000294309">
    <property type="component" value="Chromosome"/>
</dbReference>
<evidence type="ECO:0000256" key="2">
    <source>
        <dbReference type="ARBA" id="ARBA00022801"/>
    </source>
</evidence>
<dbReference type="InterPro" id="IPR040921">
    <property type="entry name" value="Peptidase_S66C"/>
</dbReference>
<dbReference type="SUPFAM" id="SSF141986">
    <property type="entry name" value="LD-carboxypeptidase A C-terminal domain-like"/>
    <property type="match status" value="1"/>
</dbReference>
<gene>
    <name evidence="5" type="ORF">SGLAD_v1c00960</name>
</gene>
<dbReference type="PIRSF" id="PIRSF028757">
    <property type="entry name" value="LD-carboxypeptidase"/>
    <property type="match status" value="1"/>
</dbReference>
<accession>A0A4P7AGN5</accession>
<feature type="domain" description="LD-carboxypeptidase C-terminal" evidence="4">
    <location>
        <begin position="222"/>
        <end position="350"/>
    </location>
</feature>
<proteinExistence type="inferred from homology"/>
<keyword evidence="5" id="KW-0121">Carboxypeptidase</keyword>
<name>A0A4P7AGN5_9MOLU</name>
<comment type="similarity">
    <text evidence="1">Belongs to the peptidase S66 family.</text>
</comment>
<evidence type="ECO:0000259" key="3">
    <source>
        <dbReference type="Pfam" id="PF02016"/>
    </source>
</evidence>
<dbReference type="PANTHER" id="PTHR30237">
    <property type="entry name" value="MURAMOYLTETRAPEPTIDE CARBOXYPEPTIDASE"/>
    <property type="match status" value="1"/>
</dbReference>
<dbReference type="SUPFAM" id="SSF52317">
    <property type="entry name" value="Class I glutamine amidotransferase-like"/>
    <property type="match status" value="1"/>
</dbReference>
<protein>
    <submittedName>
        <fullName evidence="5">LD-carboxypeptidase</fullName>
    </submittedName>
</protein>
<dbReference type="Gene3D" id="3.50.30.60">
    <property type="entry name" value="LD-carboxypeptidase A C-terminal domain-like"/>
    <property type="match status" value="1"/>
</dbReference>
<evidence type="ECO:0000313" key="5">
    <source>
        <dbReference type="EMBL" id="QBQ07297.1"/>
    </source>
</evidence>
<dbReference type="AlphaFoldDB" id="A0A4P7AGN5"/>
<dbReference type="RefSeq" id="WP_134297099.1">
    <property type="nucleotide sequence ID" value="NZ_CP038013.1"/>
</dbReference>
<evidence type="ECO:0000313" key="6">
    <source>
        <dbReference type="Proteomes" id="UP000294309"/>
    </source>
</evidence>
<dbReference type="EMBL" id="CP038013">
    <property type="protein sequence ID" value="QBQ07297.1"/>
    <property type="molecule type" value="Genomic_DNA"/>
</dbReference>
<evidence type="ECO:0000259" key="4">
    <source>
        <dbReference type="Pfam" id="PF17676"/>
    </source>
</evidence>
<dbReference type="InterPro" id="IPR003507">
    <property type="entry name" value="S66_fam"/>
</dbReference>
<sequence length="366" mass="42390">MKDKVNIYEKTIYPSKLNKDDAIAIVSLSSGILGEDFCNYQLNLGITRLEEIGLKPKFMSNSLKGEEFIKNNPEKRAQDLIDAFLDNEVKIIMSAIGGDDSYKIIEHLIEKDIETIIKNNPKIFIGYSDITNIHLLLNKFGLSTIYGHAFLTDIAEFDTKMLDYSYNSFLELFKSSKSYEITSAKVWYEERKSWKKSEIGTPRIHHIESTGYEFINFKDNIEGYLYGGCLESLYSILTGNRYLDQPKVFEKYNILLNNNELKETIFYLETSEAKHEPELFKLMLEKLVENQILQNIKCLIVGKPQDNIYYDEYKKVCISISDKYNIPIVLNLNFGHSYPKTIIPNLAKMSIDPQSKKIFVNKFLKD</sequence>
<dbReference type="InterPro" id="IPR040449">
    <property type="entry name" value="Peptidase_S66_N"/>
</dbReference>
<dbReference type="OrthoDB" id="9807329at2"/>
<dbReference type="PANTHER" id="PTHR30237:SF4">
    <property type="entry name" value="LD-CARBOXYPEPTIDASE C-TERMINAL DOMAIN-CONTAINING PROTEIN"/>
    <property type="match status" value="1"/>
</dbReference>
<feature type="domain" description="LD-carboxypeptidase N-terminal" evidence="3">
    <location>
        <begin position="23"/>
        <end position="147"/>
    </location>
</feature>
<dbReference type="Pfam" id="PF02016">
    <property type="entry name" value="Peptidase_S66"/>
    <property type="match status" value="1"/>
</dbReference>
<dbReference type="KEGG" id="sgq:SGLAD_v1c00960"/>
<dbReference type="InterPro" id="IPR027478">
    <property type="entry name" value="LdcA_N"/>
</dbReference>
<dbReference type="GO" id="GO:0004180">
    <property type="term" value="F:carboxypeptidase activity"/>
    <property type="evidence" value="ECO:0007669"/>
    <property type="project" value="UniProtKB-KW"/>
</dbReference>